<gene>
    <name evidence="1" type="ORF">SAMN04489713_105382</name>
</gene>
<evidence type="ECO:0000313" key="1">
    <source>
        <dbReference type="EMBL" id="SFO38935.1"/>
    </source>
</evidence>
<keyword evidence="2" id="KW-1185">Reference proteome</keyword>
<sequence>MRIDRHDISEESVASALADVPEQLDRDTKLAENGGPYGIKMLADMLLDYAAARTVEIDPLVETRETWLALTSAAELYRDYVLAQTVPAGGEVRAFVEYLGVGFGFRQEDDESLSTRDWIWAYQVALAVGEERAMLDLSRFMRSLPEDDDLLGLRAFFGKQPAETYPDSPEGRMLRAIAQGDAAAFNAALGAALEQHRERAGRHPRDLIAWGPLAMTALAREAELPIEVESGYLPERLLTQAGPRKPSADGPVARPEFDADRAAEWLEDDSEVSEQDVEHAFSPKVLVRFRFSAMAGPAKHKMLALSFRSVLDPRAETSAYIDGLLMASESFASAFRLASVPRGTAIAVTLRGRTEELPASGPNGDVSDWNYARAAALAWTSRREADLAILAAFDADDLDVSLPDTNSYARACHAVLRGEDPCPHLRNALAKTSGDGHWECLRNPRARLLERIAEDDADGFNAVLADALGLYRDYYSAGENIDDPDGQLSFDALGLACLAHDRGIPVRVESDYLPRAVIDGLSPR</sequence>
<dbReference type="Proteomes" id="UP000183413">
    <property type="component" value="Unassembled WGS sequence"/>
</dbReference>
<dbReference type="Pfam" id="PF15575">
    <property type="entry name" value="Imm49"/>
    <property type="match status" value="2"/>
</dbReference>
<organism evidence="1 2">
    <name type="scientific">Actinomadura madurae</name>
    <dbReference type="NCBI Taxonomy" id="1993"/>
    <lineage>
        <taxon>Bacteria</taxon>
        <taxon>Bacillati</taxon>
        <taxon>Actinomycetota</taxon>
        <taxon>Actinomycetes</taxon>
        <taxon>Streptosporangiales</taxon>
        <taxon>Thermomonosporaceae</taxon>
        <taxon>Actinomadura</taxon>
    </lineage>
</organism>
<dbReference type="InParanoid" id="A0A1I5GSF7"/>
<accession>A0A1I5GSF7</accession>
<proteinExistence type="predicted"/>
<dbReference type="RefSeq" id="WP_083597717.1">
    <property type="nucleotide sequence ID" value="NZ_FOVH01000005.1"/>
</dbReference>
<dbReference type="STRING" id="1993.SAMN04489713_105382"/>
<protein>
    <submittedName>
        <fullName evidence="1">Immunity protein 49</fullName>
    </submittedName>
</protein>
<reference evidence="1 2" key="1">
    <citation type="submission" date="2016-10" db="EMBL/GenBank/DDBJ databases">
        <authorList>
            <person name="de Groot N.N."/>
        </authorList>
    </citation>
    <scope>NUCLEOTIDE SEQUENCE [LARGE SCALE GENOMIC DNA]</scope>
    <source>
        <strain evidence="1 2">DSM 43067</strain>
    </source>
</reference>
<name>A0A1I5GSF7_9ACTN</name>
<dbReference type="EMBL" id="FOVH01000005">
    <property type="protein sequence ID" value="SFO38935.1"/>
    <property type="molecule type" value="Genomic_DNA"/>
</dbReference>
<dbReference type="eggNOG" id="ENOG5031CPC">
    <property type="taxonomic scope" value="Bacteria"/>
</dbReference>
<dbReference type="AlphaFoldDB" id="A0A1I5GSF7"/>
<dbReference type="InterPro" id="IPR029074">
    <property type="entry name" value="Imm49"/>
</dbReference>
<evidence type="ECO:0000313" key="2">
    <source>
        <dbReference type="Proteomes" id="UP000183413"/>
    </source>
</evidence>